<dbReference type="RefSeq" id="WP_089977215.1">
    <property type="nucleotide sequence ID" value="NZ_CP084916.1"/>
</dbReference>
<sequence>MKKNTLITLLIVSLILLIVVSITLILTYNKTNFSLNDDNEEQIGMFNNETNSMMGNGQMESNNSIDIINNSQVQNKLKLPQLLESDQETSTDVFYTITTQSGTTAFKDGSLTETYGYNGSYLGPIIRIHKGQNVHLTTINKLKENTSFHWHGLKIPSNVDGGPHSPIKPNGTATVDFTVMQEAATLWFHPHPEGRTGEQVYNGLAGLIYVEDENSDSLDLPKDYGMNDFPIIVQDRFFDEDNQFNYQDIRNVDGTQGDTLLVNGTINPYIEVKNEQIRLRLVNGSNARNYQFNLSSKEKFYQIASDGGFLNEPVQMDTLQLVPGERAEIVVDLSDYKNGTIVQLMDGNAEVLSIKVVEEINSEVGSLPKTLNAISNDFDKVSVPDKKITFSGMGNMVAINGKQFDMDRMDLQAKTGTTEIWEINNLNDMMGGMIHPFHLHGVQFKVLDRNGKITPANEQGWKDTIALYPGEKVQIEVEFSKKGIFMYHCHILEHEDNGMMGQIIVE</sequence>
<protein>
    <submittedName>
        <fullName evidence="7">Multicopper oxidase with three cupredoxin domains (Includes cell division protein FtsP and spore coat protein CotA)</fullName>
    </submittedName>
</protein>
<feature type="domain" description="Plastocyanin-like" evidence="4">
    <location>
        <begin position="242"/>
        <end position="337"/>
    </location>
</feature>
<feature type="domain" description="Plastocyanin-like" evidence="6">
    <location>
        <begin position="100"/>
        <end position="214"/>
    </location>
</feature>
<dbReference type="Proteomes" id="UP000199481">
    <property type="component" value="Unassembled WGS sequence"/>
</dbReference>
<dbReference type="PANTHER" id="PTHR48267">
    <property type="entry name" value="CUPREDOXIN SUPERFAMILY PROTEIN"/>
    <property type="match status" value="1"/>
</dbReference>
<dbReference type="InterPro" id="IPR045087">
    <property type="entry name" value="Cu-oxidase_fam"/>
</dbReference>
<keyword evidence="3" id="KW-0560">Oxidoreductase</keyword>
<dbReference type="CDD" id="cd04232">
    <property type="entry name" value="CuRO_1_CueO_FtsP"/>
    <property type="match status" value="1"/>
</dbReference>
<dbReference type="GO" id="GO:0051301">
    <property type="term" value="P:cell division"/>
    <property type="evidence" value="ECO:0007669"/>
    <property type="project" value="UniProtKB-KW"/>
</dbReference>
<dbReference type="AlphaFoldDB" id="A0A1H0ZUA9"/>
<keyword evidence="7" id="KW-0946">Virion</keyword>
<accession>A0A1H0ZUA9</accession>
<dbReference type="CDD" id="cd13890">
    <property type="entry name" value="CuRO_3_CueO_FtsP"/>
    <property type="match status" value="1"/>
</dbReference>
<evidence type="ECO:0000259" key="5">
    <source>
        <dbReference type="Pfam" id="PF07731"/>
    </source>
</evidence>
<dbReference type="Pfam" id="PF07732">
    <property type="entry name" value="Cu-oxidase_3"/>
    <property type="match status" value="1"/>
</dbReference>
<dbReference type="CDD" id="cd13867">
    <property type="entry name" value="CuRO_2_CueO_FtsP"/>
    <property type="match status" value="1"/>
</dbReference>
<dbReference type="Gene3D" id="2.60.40.420">
    <property type="entry name" value="Cupredoxins - blue copper proteins"/>
    <property type="match status" value="3"/>
</dbReference>
<dbReference type="PROSITE" id="PS00080">
    <property type="entry name" value="MULTICOPPER_OXIDASE2"/>
    <property type="match status" value="1"/>
</dbReference>
<dbReference type="SUPFAM" id="SSF49503">
    <property type="entry name" value="Cupredoxins"/>
    <property type="match status" value="3"/>
</dbReference>
<evidence type="ECO:0000256" key="1">
    <source>
        <dbReference type="ARBA" id="ARBA00010609"/>
    </source>
</evidence>
<evidence type="ECO:0000313" key="8">
    <source>
        <dbReference type="Proteomes" id="UP000199481"/>
    </source>
</evidence>
<dbReference type="Pfam" id="PF00394">
    <property type="entry name" value="Cu-oxidase"/>
    <property type="match status" value="1"/>
</dbReference>
<evidence type="ECO:0000256" key="3">
    <source>
        <dbReference type="ARBA" id="ARBA00023002"/>
    </source>
</evidence>
<keyword evidence="7" id="KW-0167">Capsid protein</keyword>
<dbReference type="InterPro" id="IPR011706">
    <property type="entry name" value="Cu-oxidase_C"/>
</dbReference>
<keyword evidence="7" id="KW-0132">Cell division</keyword>
<dbReference type="OrthoDB" id="9757546at2"/>
<dbReference type="InterPro" id="IPR002355">
    <property type="entry name" value="Cu_oxidase_Cu_BS"/>
</dbReference>
<dbReference type="InterPro" id="IPR033138">
    <property type="entry name" value="Cu_oxidase_CS"/>
</dbReference>
<dbReference type="InterPro" id="IPR001117">
    <property type="entry name" value="Cu-oxidase_2nd"/>
</dbReference>
<comment type="similarity">
    <text evidence="1">Belongs to the multicopper oxidase family.</text>
</comment>
<dbReference type="GO" id="GO:0005507">
    <property type="term" value="F:copper ion binding"/>
    <property type="evidence" value="ECO:0007669"/>
    <property type="project" value="InterPro"/>
</dbReference>
<dbReference type="EMBL" id="FNJW01000008">
    <property type="protein sequence ID" value="SDQ31003.1"/>
    <property type="molecule type" value="Genomic_DNA"/>
</dbReference>
<dbReference type="GO" id="GO:0016491">
    <property type="term" value="F:oxidoreductase activity"/>
    <property type="evidence" value="ECO:0007669"/>
    <property type="project" value="UniProtKB-KW"/>
</dbReference>
<evidence type="ECO:0000313" key="7">
    <source>
        <dbReference type="EMBL" id="SDQ31003.1"/>
    </source>
</evidence>
<evidence type="ECO:0000256" key="2">
    <source>
        <dbReference type="ARBA" id="ARBA00022723"/>
    </source>
</evidence>
<organism evidence="7 8">
    <name type="scientific">Carnobacterium viridans</name>
    <dbReference type="NCBI Taxonomy" id="174587"/>
    <lineage>
        <taxon>Bacteria</taxon>
        <taxon>Bacillati</taxon>
        <taxon>Bacillota</taxon>
        <taxon>Bacilli</taxon>
        <taxon>Lactobacillales</taxon>
        <taxon>Carnobacteriaceae</taxon>
        <taxon>Carnobacterium</taxon>
    </lineage>
</organism>
<dbReference type="Pfam" id="PF07731">
    <property type="entry name" value="Cu-oxidase_2"/>
    <property type="match status" value="1"/>
</dbReference>
<proteinExistence type="inferred from homology"/>
<dbReference type="InterPro" id="IPR011707">
    <property type="entry name" value="Cu-oxidase-like_N"/>
</dbReference>
<reference evidence="8" key="1">
    <citation type="submission" date="2016-10" db="EMBL/GenBank/DDBJ databases">
        <authorList>
            <person name="Varghese N."/>
            <person name="Submissions S."/>
        </authorList>
    </citation>
    <scope>NUCLEOTIDE SEQUENCE [LARGE SCALE GENOMIC DNA]</scope>
    <source>
        <strain evidence="8">MPL-11</strain>
    </source>
</reference>
<feature type="domain" description="Plastocyanin-like" evidence="5">
    <location>
        <begin position="393"/>
        <end position="506"/>
    </location>
</feature>
<keyword evidence="2" id="KW-0479">Metal-binding</keyword>
<dbReference type="PROSITE" id="PS00079">
    <property type="entry name" value="MULTICOPPER_OXIDASE1"/>
    <property type="match status" value="1"/>
</dbReference>
<gene>
    <name evidence="7" type="ORF">SAMN04487752_1724</name>
</gene>
<evidence type="ECO:0000259" key="4">
    <source>
        <dbReference type="Pfam" id="PF00394"/>
    </source>
</evidence>
<name>A0A1H0ZUA9_9LACT</name>
<dbReference type="PANTHER" id="PTHR48267:SF1">
    <property type="entry name" value="BILIRUBIN OXIDASE"/>
    <property type="match status" value="1"/>
</dbReference>
<keyword evidence="7" id="KW-0131">Cell cycle</keyword>
<evidence type="ECO:0000259" key="6">
    <source>
        <dbReference type="Pfam" id="PF07732"/>
    </source>
</evidence>
<dbReference type="InterPro" id="IPR008972">
    <property type="entry name" value="Cupredoxin"/>
</dbReference>
<keyword evidence="8" id="KW-1185">Reference proteome</keyword>